<dbReference type="InterPro" id="IPR013378">
    <property type="entry name" value="InlB-like_B-rpt"/>
</dbReference>
<proteinExistence type="predicted"/>
<feature type="signal peptide" evidence="3">
    <location>
        <begin position="1"/>
        <end position="30"/>
    </location>
</feature>
<feature type="compositionally biased region" description="Acidic residues" evidence="2">
    <location>
        <begin position="220"/>
        <end position="254"/>
    </location>
</feature>
<dbReference type="Pfam" id="PF09479">
    <property type="entry name" value="Flg_new"/>
    <property type="match status" value="2"/>
</dbReference>
<feature type="region of interest" description="Disordered" evidence="2">
    <location>
        <begin position="197"/>
        <end position="256"/>
    </location>
</feature>
<dbReference type="NCBIfam" id="TIGR02543">
    <property type="entry name" value="List_Bact_rpt"/>
    <property type="match status" value="1"/>
</dbReference>
<dbReference type="RefSeq" id="WP_204685926.1">
    <property type="nucleotide sequence ID" value="NZ_JACJLU010000007.1"/>
</dbReference>
<dbReference type="EMBL" id="JACJLU010000007">
    <property type="protein sequence ID" value="MBM6831696.1"/>
    <property type="molecule type" value="Genomic_DNA"/>
</dbReference>
<evidence type="ECO:0000256" key="1">
    <source>
        <dbReference type="ARBA" id="ARBA00004196"/>
    </source>
</evidence>
<sequence length="1129" mass="123184">MSKHWKRFAAVVVSLTMAFQFCVNDFYAYAETGTSQTDSVEQGTTEPTTTDQPQTPAEPEASTEPAPEAETDTTDPAQTPAEDTASGQESQDSDPAQGQTPVNEEEQPQEQEEAASTLKLEFKDEAGTALKTVDPIALTGKTVGQPISLTEVGVDTNIEGYTLVDIKDKNDSTKDYNANSVEFTLTKNVTELQLVYRANPKEGETQPAEGNNTNTTEDSQQGEEDSEDDSEEADTKEEESEEPVEEEPKEEVDMPEMTLSAVASDGAIVTVMVPEGSLPEGSSVQVESVESDSVAQTVEAALNKENQTLTDYKAYDITILDKDGNEIQPEKNVQVSITGAQVSGETKSIFHIDDSQAVEKVSETTVANTSMFSASGFSIYAIAGSNFTSTEHSQGYTLDGKTVSLSIGETITLECTDDHNGGWWGQDHNWKTTNSGIVSFGRNTTTNEIKIEAVSEGTTRVYCHDSDNYVDITVTAEGTHTVYIYSLIPGKNLNSPGTPDEIWNGMGVGTVSGVNSPGSYDNSTNIPAGSYTFTAPASYPDMTIDGKPYTYDSDGNQLPGTYSIEIIRLVTADGANEGNNRVNPLVANGIATFHLDTRLVIHDTERVQVGFHIKDAGEDDFELDTLTNGYYDVNTSETEIKKPTVKQTITLSDGTIWEFSGWFKDEQCKIPADFTGILTKNQDYYGKYEQVGKYTVTYLDGQQKFDGDFENPETYNISEGYVVKGNNEIHDNSEKHVLIGWVTEEGKDEFLKGQGTNIINDRETYEAIQESEHFRAFGETYKKDGIRNGDNIDLYAVWAMNTLVEKSITIIYEGNGNTDGEVPVDNNEYYSDSEVTVMDGGNLERKGYTFEGWTLEQDGEEVVGATIDLSTIESIQNGATTLTLYAKWEQKEGTFRYNLVLPGASWENGAPAGFVQSGTSGTGGSFWVDSIGYEYPDTITVTENTPTCDGYVFLGWFDKKRTSSNGSSDATIRTGRSELTYLYDENSGDNEYTLDALWASIDAKDKTELYDGQEHTIDAASVIFSADQLNSGDQDYSEDLASLVTVGDVQYATTKNGTYSNDLPTFTNAGEYTIYVKATVNGKDITTSAELTINKRSVTLTSATDSKEYDGEALTNDEVTVSGDGWAEG</sequence>
<protein>
    <submittedName>
        <fullName evidence="4">InlB B-repeat-containing protein</fullName>
    </submittedName>
</protein>
<evidence type="ECO:0000256" key="3">
    <source>
        <dbReference type="SAM" id="SignalP"/>
    </source>
</evidence>
<organism evidence="4 5">
    <name type="scientific">Faecalicoccus acidiformans</name>
    <dbReference type="NCBI Taxonomy" id="915173"/>
    <lineage>
        <taxon>Bacteria</taxon>
        <taxon>Bacillati</taxon>
        <taxon>Bacillota</taxon>
        <taxon>Erysipelotrichia</taxon>
        <taxon>Erysipelotrichales</taxon>
        <taxon>Erysipelotrichaceae</taxon>
        <taxon>Faecalicoccus</taxon>
    </lineage>
</organism>
<reference evidence="4 5" key="1">
    <citation type="journal article" date="2021" name="Sci. Rep.">
        <title>The distribution of antibiotic resistance genes in chicken gut microbiota commensals.</title>
        <authorList>
            <person name="Juricova H."/>
            <person name="Matiasovicova J."/>
            <person name="Kubasova T."/>
            <person name="Cejkova D."/>
            <person name="Rychlik I."/>
        </authorList>
    </citation>
    <scope>NUCLEOTIDE SEQUENCE [LARGE SCALE GENOMIC DNA]</scope>
    <source>
        <strain evidence="4 5">An423</strain>
    </source>
</reference>
<feature type="non-terminal residue" evidence="4">
    <location>
        <position position="1129"/>
    </location>
</feature>
<comment type="caution">
    <text evidence="4">The sequence shown here is derived from an EMBL/GenBank/DDBJ whole genome shotgun (WGS) entry which is preliminary data.</text>
</comment>
<dbReference type="InterPro" id="IPR042229">
    <property type="entry name" value="Listeria/Bacterioides_rpt_sf"/>
</dbReference>
<dbReference type="Proteomes" id="UP000775500">
    <property type="component" value="Unassembled WGS sequence"/>
</dbReference>
<evidence type="ECO:0000256" key="2">
    <source>
        <dbReference type="SAM" id="MobiDB-lite"/>
    </source>
</evidence>
<keyword evidence="5" id="KW-1185">Reference proteome</keyword>
<gene>
    <name evidence="4" type="ORF">H5982_06190</name>
</gene>
<accession>A0ABS2FQU9</accession>
<evidence type="ECO:0000313" key="4">
    <source>
        <dbReference type="EMBL" id="MBM6831696.1"/>
    </source>
</evidence>
<feature type="chain" id="PRO_5045480839" evidence="3">
    <location>
        <begin position="31"/>
        <end position="1129"/>
    </location>
</feature>
<name>A0ABS2FQU9_9FIRM</name>
<keyword evidence="3" id="KW-0732">Signal</keyword>
<feature type="compositionally biased region" description="Low complexity" evidence="2">
    <location>
        <begin position="41"/>
        <end position="66"/>
    </location>
</feature>
<dbReference type="Gene3D" id="2.60.40.4270">
    <property type="entry name" value="Listeria-Bacteroides repeat domain"/>
    <property type="match status" value="1"/>
</dbReference>
<feature type="compositionally biased region" description="Acidic residues" evidence="2">
    <location>
        <begin position="103"/>
        <end position="113"/>
    </location>
</feature>
<feature type="region of interest" description="Disordered" evidence="2">
    <location>
        <begin position="35"/>
        <end position="115"/>
    </location>
</feature>
<feature type="compositionally biased region" description="Polar residues" evidence="2">
    <location>
        <begin position="85"/>
        <end position="102"/>
    </location>
</feature>
<evidence type="ECO:0000313" key="5">
    <source>
        <dbReference type="Proteomes" id="UP000775500"/>
    </source>
</evidence>
<comment type="subcellular location">
    <subcellularLocation>
        <location evidence="1">Cell envelope</location>
    </subcellularLocation>
</comment>